<comment type="caution">
    <text evidence="4">The sequence shown here is derived from an EMBL/GenBank/DDBJ whole genome shotgun (WGS) entry which is preliminary data.</text>
</comment>
<dbReference type="PROSITE" id="PS50293">
    <property type="entry name" value="TPR_REGION"/>
    <property type="match status" value="1"/>
</dbReference>
<dbReference type="Pfam" id="PF13181">
    <property type="entry name" value="TPR_8"/>
    <property type="match status" value="1"/>
</dbReference>
<name>A0A4R4ENZ8_9BACL</name>
<dbReference type="SMART" id="SM00028">
    <property type="entry name" value="TPR"/>
    <property type="match status" value="3"/>
</dbReference>
<dbReference type="OrthoDB" id="2658522at2"/>
<dbReference type="EMBL" id="SKFG01000001">
    <property type="protein sequence ID" value="TCZ81190.1"/>
    <property type="molecule type" value="Genomic_DNA"/>
</dbReference>
<feature type="repeat" description="TPR" evidence="3">
    <location>
        <begin position="127"/>
        <end position="160"/>
    </location>
</feature>
<dbReference type="Proteomes" id="UP000295418">
    <property type="component" value="Unassembled WGS sequence"/>
</dbReference>
<dbReference type="AlphaFoldDB" id="A0A4R4ENZ8"/>
<dbReference type="PANTHER" id="PTHR22904">
    <property type="entry name" value="TPR REPEAT CONTAINING PROTEIN"/>
    <property type="match status" value="1"/>
</dbReference>
<evidence type="ECO:0000256" key="1">
    <source>
        <dbReference type="ARBA" id="ARBA00022737"/>
    </source>
</evidence>
<keyword evidence="1" id="KW-0677">Repeat</keyword>
<keyword evidence="5" id="KW-1185">Reference proteome</keyword>
<gene>
    <name evidence="4" type="ORF">E0485_02630</name>
</gene>
<dbReference type="SUPFAM" id="SSF48452">
    <property type="entry name" value="TPR-like"/>
    <property type="match status" value="1"/>
</dbReference>
<dbReference type="PANTHER" id="PTHR22904:SF523">
    <property type="entry name" value="STRESS-INDUCED-PHOSPHOPROTEIN 1"/>
    <property type="match status" value="1"/>
</dbReference>
<keyword evidence="2 3" id="KW-0802">TPR repeat</keyword>
<sequence>MPNYGGGWKMDSEQMVQKAYACLLSHDFANAEKWFELAIEGDPENASLHYKLSVTYARNNKLQKALWHAKLAVQYNTEEQLYLAHLQHLEARRLIVQAEGYFDGTTESLYMVIYLLRHAVNLDPLAIQGYLLLGEAYAGLEDYDQAIKFVKEAIKLDPLDDYAILELERYKLKLEQYLKQ</sequence>
<dbReference type="Gene3D" id="1.25.40.10">
    <property type="entry name" value="Tetratricopeptide repeat domain"/>
    <property type="match status" value="2"/>
</dbReference>
<evidence type="ECO:0000313" key="4">
    <source>
        <dbReference type="EMBL" id="TCZ81190.1"/>
    </source>
</evidence>
<dbReference type="PROSITE" id="PS50005">
    <property type="entry name" value="TPR"/>
    <property type="match status" value="1"/>
</dbReference>
<dbReference type="InterPro" id="IPR011990">
    <property type="entry name" value="TPR-like_helical_dom_sf"/>
</dbReference>
<evidence type="ECO:0000313" key="5">
    <source>
        <dbReference type="Proteomes" id="UP000295418"/>
    </source>
</evidence>
<dbReference type="GO" id="GO:0051879">
    <property type="term" value="F:Hsp90 protein binding"/>
    <property type="evidence" value="ECO:0007669"/>
    <property type="project" value="TreeGrafter"/>
</dbReference>
<organism evidence="4 5">
    <name type="scientific">Paenibacillus albiflavus</name>
    <dbReference type="NCBI Taxonomy" id="2545760"/>
    <lineage>
        <taxon>Bacteria</taxon>
        <taxon>Bacillati</taxon>
        <taxon>Bacillota</taxon>
        <taxon>Bacilli</taxon>
        <taxon>Bacillales</taxon>
        <taxon>Paenibacillaceae</taxon>
        <taxon>Paenibacillus</taxon>
    </lineage>
</organism>
<reference evidence="4 5" key="1">
    <citation type="submission" date="2019-03" db="EMBL/GenBank/DDBJ databases">
        <authorList>
            <person name="Kim M.K.M."/>
        </authorList>
    </citation>
    <scope>NUCLEOTIDE SEQUENCE [LARGE SCALE GENOMIC DNA]</scope>
    <source>
        <strain evidence="4 5">18JY21-1</strain>
    </source>
</reference>
<dbReference type="InterPro" id="IPR019734">
    <property type="entry name" value="TPR_rpt"/>
</dbReference>
<proteinExistence type="predicted"/>
<protein>
    <submittedName>
        <fullName evidence="4">Tetratricopeptide repeat protein</fullName>
    </submittedName>
</protein>
<evidence type="ECO:0000256" key="2">
    <source>
        <dbReference type="ARBA" id="ARBA00022803"/>
    </source>
</evidence>
<accession>A0A4R4ENZ8</accession>
<evidence type="ECO:0000256" key="3">
    <source>
        <dbReference type="PROSITE-ProRule" id="PRU00339"/>
    </source>
</evidence>